<gene>
    <name evidence="1" type="ORF">METZ01_LOCUS181857</name>
</gene>
<dbReference type="EMBL" id="UINC01035883">
    <property type="protein sequence ID" value="SVB29003.1"/>
    <property type="molecule type" value="Genomic_DNA"/>
</dbReference>
<accession>A0A382CUL1</accession>
<protein>
    <submittedName>
        <fullName evidence="1">Uncharacterized protein</fullName>
    </submittedName>
</protein>
<dbReference type="AlphaFoldDB" id="A0A382CUL1"/>
<proteinExistence type="predicted"/>
<organism evidence="1">
    <name type="scientific">marine metagenome</name>
    <dbReference type="NCBI Taxonomy" id="408172"/>
    <lineage>
        <taxon>unclassified sequences</taxon>
        <taxon>metagenomes</taxon>
        <taxon>ecological metagenomes</taxon>
    </lineage>
</organism>
<reference evidence="1" key="1">
    <citation type="submission" date="2018-05" db="EMBL/GenBank/DDBJ databases">
        <authorList>
            <person name="Lanie J.A."/>
            <person name="Ng W.-L."/>
            <person name="Kazmierczak K.M."/>
            <person name="Andrzejewski T.M."/>
            <person name="Davidsen T.M."/>
            <person name="Wayne K.J."/>
            <person name="Tettelin H."/>
            <person name="Glass J.I."/>
            <person name="Rusch D."/>
            <person name="Podicherti R."/>
            <person name="Tsui H.-C.T."/>
            <person name="Winkler M.E."/>
        </authorList>
    </citation>
    <scope>NUCLEOTIDE SEQUENCE</scope>
</reference>
<sequence length="75" mass="8644">MKLTEIQQRTLSSGYTKAKELNRLDDYCETFVRKIALKERSVDDAIDSALLILSCGKKYPDTEYDQSKMVRPHMG</sequence>
<name>A0A382CUL1_9ZZZZ</name>
<evidence type="ECO:0000313" key="1">
    <source>
        <dbReference type="EMBL" id="SVB29003.1"/>
    </source>
</evidence>